<protein>
    <recommendedName>
        <fullName evidence="1">F-box domain-containing protein</fullName>
    </recommendedName>
</protein>
<dbReference type="SUPFAM" id="SSF117281">
    <property type="entry name" value="Kelch motif"/>
    <property type="match status" value="1"/>
</dbReference>
<dbReference type="PANTHER" id="PTHR46432:SF1">
    <property type="entry name" value="F-BOX ONLY PROTEIN 42"/>
    <property type="match status" value="1"/>
</dbReference>
<name>T1KJB1_TETUR</name>
<accession>T1KJB1</accession>
<dbReference type="SUPFAM" id="SSF81383">
    <property type="entry name" value="F-box domain"/>
    <property type="match status" value="1"/>
</dbReference>
<dbReference type="Proteomes" id="UP000015104">
    <property type="component" value="Unassembled WGS sequence"/>
</dbReference>
<keyword evidence="3" id="KW-1185">Reference proteome</keyword>
<reference evidence="3" key="1">
    <citation type="submission" date="2011-08" db="EMBL/GenBank/DDBJ databases">
        <authorList>
            <person name="Rombauts S."/>
        </authorList>
    </citation>
    <scope>NUCLEOTIDE SEQUENCE</scope>
    <source>
        <strain evidence="3">London</strain>
    </source>
</reference>
<dbReference type="OMA" id="KCAPFPR"/>
<dbReference type="Gene3D" id="1.20.1280.50">
    <property type="match status" value="1"/>
</dbReference>
<dbReference type="InterPro" id="IPR001810">
    <property type="entry name" value="F-box_dom"/>
</dbReference>
<evidence type="ECO:0000313" key="2">
    <source>
        <dbReference type="EnsemblMetazoa" id="tetur12g04430.1"/>
    </source>
</evidence>
<dbReference type="KEGG" id="tut:107364587"/>
<dbReference type="InterPro" id="IPR036047">
    <property type="entry name" value="F-box-like_dom_sf"/>
</dbReference>
<dbReference type="GO" id="GO:1990756">
    <property type="term" value="F:ubiquitin-like ligase-substrate adaptor activity"/>
    <property type="evidence" value="ECO:0007669"/>
    <property type="project" value="TreeGrafter"/>
</dbReference>
<dbReference type="InterPro" id="IPR015915">
    <property type="entry name" value="Kelch-typ_b-propeller"/>
</dbReference>
<dbReference type="EMBL" id="CAEY01000120">
    <property type="status" value="NOT_ANNOTATED_CDS"/>
    <property type="molecule type" value="Genomic_DNA"/>
</dbReference>
<proteinExistence type="predicted"/>
<dbReference type="Gene3D" id="2.120.10.80">
    <property type="entry name" value="Kelch-type beta propeller"/>
    <property type="match status" value="1"/>
</dbReference>
<reference evidence="2" key="2">
    <citation type="submission" date="2015-06" db="UniProtKB">
        <authorList>
            <consortium name="EnsemblMetazoa"/>
        </authorList>
    </citation>
    <scope>IDENTIFICATION</scope>
</reference>
<dbReference type="HOGENOM" id="CLU_027455_0_0_1"/>
<dbReference type="AlphaFoldDB" id="T1KJB1"/>
<dbReference type="InterPro" id="IPR052821">
    <property type="entry name" value="F-box_only_SRC"/>
</dbReference>
<evidence type="ECO:0000313" key="3">
    <source>
        <dbReference type="Proteomes" id="UP000015104"/>
    </source>
</evidence>
<feature type="domain" description="F-box" evidence="1">
    <location>
        <begin position="22"/>
        <end position="63"/>
    </location>
</feature>
<dbReference type="OrthoDB" id="9973021at2759"/>
<dbReference type="eggNOG" id="KOG0379">
    <property type="taxonomic scope" value="Eukaryota"/>
</dbReference>
<sequence length="508" mass="58061">MSHLDLTRDDEANINVHYINNIPPEVFKYILSHLPHYNDLLVCKLVCKYWYDCVISTLETRARKFKTCLRSSNIEWYRYYPLDVPHISARYSHSCCLHSNLMYIFGGCNSGKTTFNDLWTFDLSQRQWIRPLASGNYPPPKACCSLVAFKDKLILFGGWTHSSSNRIHDSWKLFNHVHEFNTKTEKWSLIEAMSDCPPLAGHNACIYGNEMIVFGGLQSMENAPYNYLPSNDIYVFNILSHNWRKVETIGIKPPSRYGHSQFIINDHLVILGGSAGPKKPLSDFWILDLRNEPWTWHQVEVVNNESTEQPIIGTNPVCKVDDLLVCLSRNVNAKNPPSLNDANFFKKILERHRGKPCGSINKPRYRLQPQPSQLERRKIMSSGVLDMNNETIKAANNNRRTVNDSSNNIQGRGIKPIKLSTQKSHFSPNMHDALFLYNLDISQIISHKKVSWLQQENSIPGPQQLHLYSLVVGDSEIIMFGGIRIENGVANSTVSNSIYIVTAQKTVI</sequence>
<dbReference type="Pfam" id="PF12937">
    <property type="entry name" value="F-box-like"/>
    <property type="match status" value="1"/>
</dbReference>
<dbReference type="PANTHER" id="PTHR46432">
    <property type="entry name" value="F-BOX ONLY PROTEIN 42"/>
    <property type="match status" value="1"/>
</dbReference>
<evidence type="ECO:0000259" key="1">
    <source>
        <dbReference type="SMART" id="SM00256"/>
    </source>
</evidence>
<organism evidence="2 3">
    <name type="scientific">Tetranychus urticae</name>
    <name type="common">Two-spotted spider mite</name>
    <dbReference type="NCBI Taxonomy" id="32264"/>
    <lineage>
        <taxon>Eukaryota</taxon>
        <taxon>Metazoa</taxon>
        <taxon>Ecdysozoa</taxon>
        <taxon>Arthropoda</taxon>
        <taxon>Chelicerata</taxon>
        <taxon>Arachnida</taxon>
        <taxon>Acari</taxon>
        <taxon>Acariformes</taxon>
        <taxon>Trombidiformes</taxon>
        <taxon>Prostigmata</taxon>
        <taxon>Eleutherengona</taxon>
        <taxon>Raphignathae</taxon>
        <taxon>Tetranychoidea</taxon>
        <taxon>Tetranychidae</taxon>
        <taxon>Tetranychus</taxon>
    </lineage>
</organism>
<dbReference type="EnsemblMetazoa" id="tetur12g04430.1">
    <property type="protein sequence ID" value="tetur12g04430.1"/>
    <property type="gene ID" value="tetur12g04430"/>
</dbReference>
<dbReference type="SMART" id="SM00256">
    <property type="entry name" value="FBOX"/>
    <property type="match status" value="1"/>
</dbReference>
<dbReference type="Pfam" id="PF13415">
    <property type="entry name" value="Beta-prop_FBX42"/>
    <property type="match status" value="1"/>
</dbReference>
<gene>
    <name evidence="2" type="primary">107364587</name>
</gene>
<dbReference type="STRING" id="32264.T1KJB1"/>
<dbReference type="GO" id="GO:0019005">
    <property type="term" value="C:SCF ubiquitin ligase complex"/>
    <property type="evidence" value="ECO:0007669"/>
    <property type="project" value="TreeGrafter"/>
</dbReference>